<dbReference type="PANTHER" id="PTHR30458">
    <property type="entry name" value="PHENYLACETIC ACID DEGRADATION PROTEIN PAA"/>
    <property type="match status" value="1"/>
</dbReference>
<dbReference type="PANTHER" id="PTHR30458:SF0">
    <property type="entry name" value="1,2-PHENYLACETYL-COA EPOXIDASE, SUBUNIT C"/>
    <property type="match status" value="1"/>
</dbReference>
<dbReference type="InterPro" id="IPR011882">
    <property type="entry name" value="PaaC"/>
</dbReference>
<keyword evidence="1" id="KW-0560">Oxidoreductase</keyword>
<accession>A0ABV7EZ14</accession>
<dbReference type="InterPro" id="IPR052703">
    <property type="entry name" value="Aromatic_CoA_ox/epox"/>
</dbReference>
<keyword evidence="2" id="KW-1185">Reference proteome</keyword>
<reference evidence="2" key="1">
    <citation type="journal article" date="2019" name="Int. J. Syst. Evol. Microbiol.">
        <title>The Global Catalogue of Microorganisms (GCM) 10K type strain sequencing project: providing services to taxonomists for standard genome sequencing and annotation.</title>
        <authorList>
            <consortium name="The Broad Institute Genomics Platform"/>
            <consortium name="The Broad Institute Genome Sequencing Center for Infectious Disease"/>
            <person name="Wu L."/>
            <person name="Ma J."/>
        </authorList>
    </citation>
    <scope>NUCLEOTIDE SEQUENCE [LARGE SCALE GENOMIC DNA]</scope>
    <source>
        <strain evidence="2">KCTC 42986</strain>
    </source>
</reference>
<dbReference type="Pfam" id="PF05138">
    <property type="entry name" value="PaaA_PaaC"/>
    <property type="match status" value="1"/>
</dbReference>
<gene>
    <name evidence="1" type="primary">paaC</name>
    <name evidence="1" type="ORF">ACFOFO_04360</name>
</gene>
<dbReference type="EC" id="1.14.13.149" evidence="1"/>
<dbReference type="NCBIfam" id="TIGR02158">
    <property type="entry name" value="PA_CoA_Oxy3"/>
    <property type="match status" value="1"/>
</dbReference>
<evidence type="ECO:0000313" key="1">
    <source>
        <dbReference type="EMBL" id="MFC3107204.1"/>
    </source>
</evidence>
<sequence length="261" mass="29178">MANDKFTKDKFASDKFDYLLRLGDTALVLSQQLSKWCGKGPALEEDMALTNVALDLIGQARMWLSYAAEIEGAGRDEDQLAFLRDAHQFRNFLLVEQPNGSYADTLMRQFLFDSWHYFQLQALLQSSDQRIAEIAEKSLKEVTYHLRRSGDLVVRLGDGTELSRSKVQAAANALWPYTGEMFNADALDDAITATGIAPDPGTLRAAWLAHLAEIFAEATLTMPAPDAWMQKGGKQGVHTEHLGYLLAEMQFLQRAYPGAQW</sequence>
<dbReference type="SUPFAM" id="SSF47240">
    <property type="entry name" value="Ferritin-like"/>
    <property type="match status" value="1"/>
</dbReference>
<dbReference type="InterPro" id="IPR012347">
    <property type="entry name" value="Ferritin-like"/>
</dbReference>
<comment type="caution">
    <text evidence="1">The sequence shown here is derived from an EMBL/GenBank/DDBJ whole genome shotgun (WGS) entry which is preliminary data.</text>
</comment>
<dbReference type="Proteomes" id="UP001595530">
    <property type="component" value="Unassembled WGS sequence"/>
</dbReference>
<dbReference type="EMBL" id="JBHRTP010000008">
    <property type="protein sequence ID" value="MFC3107204.1"/>
    <property type="molecule type" value="Genomic_DNA"/>
</dbReference>
<dbReference type="GO" id="GO:0097266">
    <property type="term" value="F:phenylacetyl-CoA 1,2-epoxidase activity"/>
    <property type="evidence" value="ECO:0007669"/>
    <property type="project" value="UniProtKB-EC"/>
</dbReference>
<evidence type="ECO:0000313" key="2">
    <source>
        <dbReference type="Proteomes" id="UP001595530"/>
    </source>
</evidence>
<dbReference type="InterPro" id="IPR007814">
    <property type="entry name" value="PaaA_PaaC"/>
</dbReference>
<name>A0ABV7EZ14_9BURK</name>
<dbReference type="Gene3D" id="1.20.1260.10">
    <property type="match status" value="1"/>
</dbReference>
<dbReference type="InterPro" id="IPR009078">
    <property type="entry name" value="Ferritin-like_SF"/>
</dbReference>
<dbReference type="RefSeq" id="WP_390326619.1">
    <property type="nucleotide sequence ID" value="NZ_JBHRTP010000008.1"/>
</dbReference>
<dbReference type="PIRSF" id="PIRSF037834">
    <property type="entry name" value="PA_CoA_Oase3"/>
    <property type="match status" value="1"/>
</dbReference>
<proteinExistence type="predicted"/>
<organism evidence="1 2">
    <name type="scientific">Undibacterium arcticum</name>
    <dbReference type="NCBI Taxonomy" id="1762892"/>
    <lineage>
        <taxon>Bacteria</taxon>
        <taxon>Pseudomonadati</taxon>
        <taxon>Pseudomonadota</taxon>
        <taxon>Betaproteobacteria</taxon>
        <taxon>Burkholderiales</taxon>
        <taxon>Oxalobacteraceae</taxon>
        <taxon>Undibacterium</taxon>
    </lineage>
</organism>
<protein>
    <submittedName>
        <fullName evidence="1">1,2-phenylacetyl-CoA epoxidase subunit PaaC</fullName>
        <ecNumber evidence="1">1.14.13.149</ecNumber>
    </submittedName>
</protein>